<reference evidence="1" key="1">
    <citation type="submission" date="2020-01" db="EMBL/GenBank/DDBJ databases">
        <title>Insect and environment-associated Actinomycetes.</title>
        <authorList>
            <person name="Currrie C."/>
            <person name="Chevrette M."/>
            <person name="Carlson C."/>
            <person name="Stubbendieck R."/>
            <person name="Wendt-Pienkowski E."/>
        </authorList>
    </citation>
    <scope>NUCLEOTIDE SEQUENCE</scope>
    <source>
        <strain evidence="1">SID12501</strain>
    </source>
</reference>
<dbReference type="RefSeq" id="WP_164324424.1">
    <property type="nucleotide sequence ID" value="NZ_JAAGLU010000082.1"/>
</dbReference>
<organism evidence="1">
    <name type="scientific">Streptomyces sp. SID12501</name>
    <dbReference type="NCBI Taxonomy" id="2706042"/>
    <lineage>
        <taxon>Bacteria</taxon>
        <taxon>Bacillati</taxon>
        <taxon>Actinomycetota</taxon>
        <taxon>Actinomycetes</taxon>
        <taxon>Kitasatosporales</taxon>
        <taxon>Streptomycetaceae</taxon>
        <taxon>Streptomyces</taxon>
    </lineage>
</organism>
<protein>
    <submittedName>
        <fullName evidence="1">Uncharacterized protein</fullName>
    </submittedName>
</protein>
<sequence length="79" mass="8540">MTGTTRLASAVTATADWQADMAEGDMYAGDLLSAVITRSPAVWGDSAELRHELRLIVSRLVDLPSFLQQDVERFLAAGC</sequence>
<evidence type="ECO:0000313" key="1">
    <source>
        <dbReference type="EMBL" id="NEC92600.1"/>
    </source>
</evidence>
<dbReference type="AlphaFoldDB" id="A0A6B3C8Z6"/>
<dbReference type="EMBL" id="JAAGLU010000082">
    <property type="protein sequence ID" value="NEC92600.1"/>
    <property type="molecule type" value="Genomic_DNA"/>
</dbReference>
<gene>
    <name evidence="1" type="ORF">G3I71_44175</name>
</gene>
<name>A0A6B3C8Z6_9ACTN</name>
<accession>A0A6B3C8Z6</accession>
<comment type="caution">
    <text evidence="1">The sequence shown here is derived from an EMBL/GenBank/DDBJ whole genome shotgun (WGS) entry which is preliminary data.</text>
</comment>
<proteinExistence type="predicted"/>